<name>A0ABQ6I0C1_9MICO</name>
<dbReference type="Pfam" id="PF00005">
    <property type="entry name" value="ABC_tran"/>
    <property type="match status" value="1"/>
</dbReference>
<evidence type="ECO:0000256" key="2">
    <source>
        <dbReference type="ARBA" id="ARBA00022741"/>
    </source>
</evidence>
<dbReference type="Gene3D" id="3.40.50.300">
    <property type="entry name" value="P-loop containing nucleotide triphosphate hydrolases"/>
    <property type="match status" value="1"/>
</dbReference>
<keyword evidence="6" id="KW-1185">Reference proteome</keyword>
<dbReference type="Proteomes" id="UP001157091">
    <property type="component" value="Unassembled WGS sequence"/>
</dbReference>
<dbReference type="RefSeq" id="WP_284292438.1">
    <property type="nucleotide sequence ID" value="NZ_BSUK01000001.1"/>
</dbReference>
<dbReference type="PANTHER" id="PTHR42939:SF1">
    <property type="entry name" value="ABC TRANSPORTER ATP-BINDING PROTEIN ALBC-RELATED"/>
    <property type="match status" value="1"/>
</dbReference>
<dbReference type="InterPro" id="IPR027417">
    <property type="entry name" value="P-loop_NTPase"/>
</dbReference>
<dbReference type="EMBL" id="BSUK01000001">
    <property type="protein sequence ID" value="GMA23414.1"/>
    <property type="molecule type" value="Genomic_DNA"/>
</dbReference>
<evidence type="ECO:0000256" key="1">
    <source>
        <dbReference type="ARBA" id="ARBA00022448"/>
    </source>
</evidence>
<sequence>MSDSVLEFRGVSFGYRRTTVLEGFDLTVGGGLTFLVGENGAGKTTTFRLALGALRPRRGSIVRHGSGAPAGRLRQKSDLIGYLPQSFTAPPHMSLHRYLEYIGWLRLMSKHDLVSAVPRALARVGLGDRAADRVATLSGGMFRRLGVAQAILHEPSLVLLDEPTVGLDPQGRVDLRRLMRDLAEDTAVLCSTHLLEDAGATNGTLVALKDGRVVFQGHATEFQTLAATGKPGSTDEGLTPLEAAFLQLMGKS</sequence>
<evidence type="ECO:0000313" key="6">
    <source>
        <dbReference type="Proteomes" id="UP001157091"/>
    </source>
</evidence>
<dbReference type="SUPFAM" id="SSF52540">
    <property type="entry name" value="P-loop containing nucleoside triphosphate hydrolases"/>
    <property type="match status" value="1"/>
</dbReference>
<keyword evidence="2" id="KW-0547">Nucleotide-binding</keyword>
<evidence type="ECO:0000256" key="3">
    <source>
        <dbReference type="ARBA" id="ARBA00022840"/>
    </source>
</evidence>
<reference evidence="6" key="1">
    <citation type="journal article" date="2019" name="Int. J. Syst. Evol. Microbiol.">
        <title>The Global Catalogue of Microorganisms (GCM) 10K type strain sequencing project: providing services to taxonomists for standard genome sequencing and annotation.</title>
        <authorList>
            <consortium name="The Broad Institute Genomics Platform"/>
            <consortium name="The Broad Institute Genome Sequencing Center for Infectious Disease"/>
            <person name="Wu L."/>
            <person name="Ma J."/>
        </authorList>
    </citation>
    <scope>NUCLEOTIDE SEQUENCE [LARGE SCALE GENOMIC DNA]</scope>
    <source>
        <strain evidence="6">NBRC 106348</strain>
    </source>
</reference>
<feature type="domain" description="ABC transporter" evidence="4">
    <location>
        <begin position="6"/>
        <end position="235"/>
    </location>
</feature>
<comment type="caution">
    <text evidence="5">The sequence shown here is derived from an EMBL/GenBank/DDBJ whole genome shotgun (WGS) entry which is preliminary data.</text>
</comment>
<gene>
    <name evidence="5" type="ORF">GCM10025864_11730</name>
</gene>
<keyword evidence="3 5" id="KW-0067">ATP-binding</keyword>
<proteinExistence type="predicted"/>
<dbReference type="SMART" id="SM00382">
    <property type="entry name" value="AAA"/>
    <property type="match status" value="1"/>
</dbReference>
<dbReference type="InterPro" id="IPR051782">
    <property type="entry name" value="ABC_Transporter_VariousFunc"/>
</dbReference>
<dbReference type="PANTHER" id="PTHR42939">
    <property type="entry name" value="ABC TRANSPORTER ATP-BINDING PROTEIN ALBC-RELATED"/>
    <property type="match status" value="1"/>
</dbReference>
<evidence type="ECO:0000259" key="4">
    <source>
        <dbReference type="PROSITE" id="PS50893"/>
    </source>
</evidence>
<dbReference type="InterPro" id="IPR003439">
    <property type="entry name" value="ABC_transporter-like_ATP-bd"/>
</dbReference>
<keyword evidence="1" id="KW-0813">Transport</keyword>
<dbReference type="PROSITE" id="PS50893">
    <property type="entry name" value="ABC_TRANSPORTER_2"/>
    <property type="match status" value="1"/>
</dbReference>
<evidence type="ECO:0000313" key="5">
    <source>
        <dbReference type="EMBL" id="GMA23414.1"/>
    </source>
</evidence>
<dbReference type="GO" id="GO:0005524">
    <property type="term" value="F:ATP binding"/>
    <property type="evidence" value="ECO:0007669"/>
    <property type="project" value="UniProtKB-KW"/>
</dbReference>
<protein>
    <submittedName>
        <fullName evidence="5">ABC transporter ATP-binding protein</fullName>
    </submittedName>
</protein>
<dbReference type="PROSITE" id="PS00211">
    <property type="entry name" value="ABC_TRANSPORTER_1"/>
    <property type="match status" value="1"/>
</dbReference>
<dbReference type="InterPro" id="IPR003593">
    <property type="entry name" value="AAA+_ATPase"/>
</dbReference>
<organism evidence="5 6">
    <name type="scientific">Luteimicrobium album</name>
    <dbReference type="NCBI Taxonomy" id="1054550"/>
    <lineage>
        <taxon>Bacteria</taxon>
        <taxon>Bacillati</taxon>
        <taxon>Actinomycetota</taxon>
        <taxon>Actinomycetes</taxon>
        <taxon>Micrococcales</taxon>
        <taxon>Luteimicrobium</taxon>
    </lineage>
</organism>
<dbReference type="InterPro" id="IPR017871">
    <property type="entry name" value="ABC_transporter-like_CS"/>
</dbReference>
<accession>A0ABQ6I0C1</accession>